<feature type="compositionally biased region" description="Basic and acidic residues" evidence="6">
    <location>
        <begin position="775"/>
        <end position="784"/>
    </location>
</feature>
<feature type="region of interest" description="Disordered" evidence="6">
    <location>
        <begin position="637"/>
        <end position="712"/>
    </location>
</feature>
<comment type="caution">
    <text evidence="8">The sequence shown here is derived from an EMBL/GenBank/DDBJ whole genome shotgun (WGS) entry which is preliminary data.</text>
</comment>
<feature type="compositionally biased region" description="Low complexity" evidence="6">
    <location>
        <begin position="214"/>
        <end position="223"/>
    </location>
</feature>
<organism evidence="8 9">
    <name type="scientific">Phytophthora rubi</name>
    <dbReference type="NCBI Taxonomy" id="129364"/>
    <lineage>
        <taxon>Eukaryota</taxon>
        <taxon>Sar</taxon>
        <taxon>Stramenopiles</taxon>
        <taxon>Oomycota</taxon>
        <taxon>Peronosporomycetes</taxon>
        <taxon>Peronosporales</taxon>
        <taxon>Peronosporaceae</taxon>
        <taxon>Phytophthora</taxon>
    </lineage>
</organism>
<keyword evidence="2" id="KW-0677">Repeat</keyword>
<keyword evidence="1" id="KW-0479">Metal-binding</keyword>
<feature type="compositionally biased region" description="Basic and acidic residues" evidence="6">
    <location>
        <begin position="190"/>
        <end position="205"/>
    </location>
</feature>
<dbReference type="PANTHER" id="PTHR47103:SF8">
    <property type="entry name" value="DNA-BINDING PROTEIN"/>
    <property type="match status" value="1"/>
</dbReference>
<feature type="region of interest" description="Disordered" evidence="6">
    <location>
        <begin position="1"/>
        <end position="115"/>
    </location>
</feature>
<evidence type="ECO:0000313" key="8">
    <source>
        <dbReference type="EMBL" id="KAE8969296.1"/>
    </source>
</evidence>
<dbReference type="SMART" id="SM00343">
    <property type="entry name" value="ZnF_C2HC"/>
    <property type="match status" value="2"/>
</dbReference>
<dbReference type="GO" id="GO:0008270">
    <property type="term" value="F:zinc ion binding"/>
    <property type="evidence" value="ECO:0007669"/>
    <property type="project" value="UniProtKB-KW"/>
</dbReference>
<proteinExistence type="predicted"/>
<keyword evidence="4" id="KW-0862">Zinc</keyword>
<feature type="compositionally biased region" description="Acidic residues" evidence="6">
    <location>
        <begin position="277"/>
        <end position="322"/>
    </location>
</feature>
<dbReference type="InterPro" id="IPR045358">
    <property type="entry name" value="Ty3_capsid"/>
</dbReference>
<feature type="compositionally biased region" description="Basic residues" evidence="6">
    <location>
        <begin position="648"/>
        <end position="658"/>
    </location>
</feature>
<feature type="compositionally biased region" description="Basic residues" evidence="6">
    <location>
        <begin position="327"/>
        <end position="342"/>
    </location>
</feature>
<sequence length="784" mass="84674">MTASTLARTKTWTKSGKSRRVTRQAAKNPGSKSESGGDTGGSDEDPEHGDEEKTLSPSGDAPTTAKQDPPSRGSDETPASTGTDGETVAADKRSTPEDAEATSHGEPSSESAVSAEMTAVTAALQHLTTVVAGLQAQAIVAAAREDGDGGAGRGVASEVPLPPAANVAAVVEPVPVTATVVARAATGDRSAPRGEMARHGDEEVRTTGARIGSAAPLATTATPNTEMAAMTTAVQQLTAMVSRLQQPAAAGARSTTQHGQRAPRQPERFAGRSSGPPDDDGSSSEAESSSDDGNDPDDSAGSDPERDDEDGDAGDSSDDENSSGERRARRARRDRRRTQRRERRSERRNERDDARQPRRKSVKDLELPTYTPSPKVSVSTWIDRVDLALNGAEESGRGKWTDKALYYIMGNKLMENAARWWVNMNRRLPTRKKTWSNLKKALLRRYGDKLDKSAAEWRVSMRRMMPGETYADFAAGLRDVVGRNKISERVLLAQFYRCLDKTTKKLVRQSPKPKTLEEAVDKATDIDDPMDNVAQGMVNVGLPWVTAPSPYLIPMDGTTGQMMMIPGIDGTNLPAQMTSTAAGGDGSTMTREDVEHVALFTNPQGVYNGYSGTWDPPPGHLWNGKYWYEPRKVERKRPAASLVASKTVTKKPVARTKPKREAIESSSDESDAKPRKKRVKAAVRQVVSEEKRGSDSGQTSSRRAVADGRAGGVNQASTSVCFQCGQAGHWAMQCPNESKCYACNKTGHYARVCPDEAAKVRNDEYMKQRGQKSRTSAENDDRAR</sequence>
<dbReference type="InterPro" id="IPR001878">
    <property type="entry name" value="Znf_CCHC"/>
</dbReference>
<protein>
    <recommendedName>
        <fullName evidence="7">CCHC-type domain-containing protein</fullName>
    </recommendedName>
</protein>
<dbReference type="Pfam" id="PF19259">
    <property type="entry name" value="Ty3_capsid"/>
    <property type="match status" value="1"/>
</dbReference>
<evidence type="ECO:0000256" key="3">
    <source>
        <dbReference type="ARBA" id="ARBA00022771"/>
    </source>
</evidence>
<evidence type="ECO:0000256" key="2">
    <source>
        <dbReference type="ARBA" id="ARBA00022737"/>
    </source>
</evidence>
<dbReference type="Pfam" id="PF00098">
    <property type="entry name" value="zf-CCHC"/>
    <property type="match status" value="2"/>
</dbReference>
<dbReference type="SUPFAM" id="SSF57756">
    <property type="entry name" value="Retrovirus zinc finger-like domains"/>
    <property type="match status" value="1"/>
</dbReference>
<dbReference type="Proteomes" id="UP000429607">
    <property type="component" value="Unassembled WGS sequence"/>
</dbReference>
<dbReference type="GO" id="GO:0003676">
    <property type="term" value="F:nucleic acid binding"/>
    <property type="evidence" value="ECO:0007669"/>
    <property type="project" value="InterPro"/>
</dbReference>
<gene>
    <name evidence="8" type="ORF">PR001_g27543</name>
</gene>
<feature type="compositionally biased region" description="Polar residues" evidence="6">
    <location>
        <begin position="1"/>
        <end position="15"/>
    </location>
</feature>
<reference evidence="8 9" key="1">
    <citation type="submission" date="2018-09" db="EMBL/GenBank/DDBJ databases">
        <title>Genomic investigation of the strawberry pathogen Phytophthora fragariae indicates pathogenicity is determined by transcriptional variation in three key races.</title>
        <authorList>
            <person name="Adams T.M."/>
            <person name="Armitage A.D."/>
            <person name="Sobczyk M.K."/>
            <person name="Bates H.J."/>
            <person name="Dunwell J.M."/>
            <person name="Nellist C.F."/>
            <person name="Harrison R.J."/>
        </authorList>
    </citation>
    <scope>NUCLEOTIDE SEQUENCE [LARGE SCALE GENOMIC DNA]</scope>
    <source>
        <strain evidence="8 9">SCRP249</strain>
    </source>
</reference>
<keyword evidence="3 5" id="KW-0863">Zinc-finger</keyword>
<evidence type="ECO:0000256" key="5">
    <source>
        <dbReference type="PROSITE-ProRule" id="PRU00047"/>
    </source>
</evidence>
<feature type="domain" description="CCHC-type" evidence="7">
    <location>
        <begin position="721"/>
        <end position="736"/>
    </location>
</feature>
<dbReference type="EMBL" id="QXFV01004499">
    <property type="protein sequence ID" value="KAE8969296.1"/>
    <property type="molecule type" value="Genomic_DNA"/>
</dbReference>
<dbReference type="AlphaFoldDB" id="A0A6A3HGK9"/>
<evidence type="ECO:0000259" key="7">
    <source>
        <dbReference type="PROSITE" id="PS50158"/>
    </source>
</evidence>
<evidence type="ECO:0000256" key="6">
    <source>
        <dbReference type="SAM" id="MobiDB-lite"/>
    </source>
</evidence>
<dbReference type="Gene3D" id="4.10.60.10">
    <property type="entry name" value="Zinc finger, CCHC-type"/>
    <property type="match status" value="2"/>
</dbReference>
<evidence type="ECO:0000313" key="9">
    <source>
        <dbReference type="Proteomes" id="UP000429607"/>
    </source>
</evidence>
<dbReference type="InterPro" id="IPR036875">
    <property type="entry name" value="Znf_CCHC_sf"/>
</dbReference>
<evidence type="ECO:0000256" key="4">
    <source>
        <dbReference type="ARBA" id="ARBA00022833"/>
    </source>
</evidence>
<accession>A0A6A3HGK9</accession>
<dbReference type="PANTHER" id="PTHR47103">
    <property type="entry name" value="DNA-BINDING PROTEIN"/>
    <property type="match status" value="1"/>
</dbReference>
<feature type="compositionally biased region" description="Basic and acidic residues" evidence="6">
    <location>
        <begin position="757"/>
        <end position="767"/>
    </location>
</feature>
<dbReference type="PROSITE" id="PS50158">
    <property type="entry name" value="ZF_CCHC"/>
    <property type="match status" value="2"/>
</dbReference>
<feature type="region of interest" description="Disordered" evidence="6">
    <location>
        <begin position="757"/>
        <end position="784"/>
    </location>
</feature>
<feature type="region of interest" description="Disordered" evidence="6">
    <location>
        <begin position="185"/>
        <end position="223"/>
    </location>
</feature>
<evidence type="ECO:0000256" key="1">
    <source>
        <dbReference type="ARBA" id="ARBA00022723"/>
    </source>
</evidence>
<feature type="compositionally biased region" description="Basic and acidic residues" evidence="6">
    <location>
        <begin position="343"/>
        <end position="366"/>
    </location>
</feature>
<feature type="region of interest" description="Disordered" evidence="6">
    <location>
        <begin position="244"/>
        <end position="374"/>
    </location>
</feature>
<name>A0A6A3HGK9_9STRA</name>
<feature type="domain" description="CCHC-type" evidence="7">
    <location>
        <begin position="739"/>
        <end position="755"/>
    </location>
</feature>